<evidence type="ECO:0000256" key="9">
    <source>
        <dbReference type="ARBA" id="ARBA00061535"/>
    </source>
</evidence>
<dbReference type="NCBIfam" id="TIGR00667">
    <property type="entry name" value="aat"/>
    <property type="match status" value="1"/>
</dbReference>
<proteinExistence type="inferred from homology"/>
<reference evidence="16 17" key="1">
    <citation type="journal article" date="2017" name="Antonie Van Leeuwenhoek">
        <title>Rhizobium rhizosphaerae sp. nov., a novel species isolated from rice rhizosphere.</title>
        <authorList>
            <person name="Zhao J.J."/>
            <person name="Zhang J."/>
            <person name="Zhang R.J."/>
            <person name="Zhang C.W."/>
            <person name="Yin H.Q."/>
            <person name="Zhang X.X."/>
        </authorList>
    </citation>
    <scope>NUCLEOTIDE SEQUENCE [LARGE SCALE GENOMIC DNA]</scope>
    <source>
        <strain evidence="16 17">E3</strain>
    </source>
</reference>
<dbReference type="OrthoDB" id="9790282at2"/>
<evidence type="ECO:0000256" key="10">
    <source>
        <dbReference type="ARBA" id="ARBA00066767"/>
    </source>
</evidence>
<dbReference type="FunFam" id="3.30.70.3550:FF:000001">
    <property type="entry name" value="Leucyl/phenylalanyl-tRNA--protein transferase"/>
    <property type="match status" value="1"/>
</dbReference>
<evidence type="ECO:0000256" key="5">
    <source>
        <dbReference type="ARBA" id="ARBA00050607"/>
    </source>
</evidence>
<dbReference type="Gene3D" id="3.40.630.70">
    <property type="entry name" value="Leucyl/phenylalanyl-tRNA-protein transferase, C-terminal domain"/>
    <property type="match status" value="1"/>
</dbReference>
<dbReference type="SUPFAM" id="SSF55729">
    <property type="entry name" value="Acyl-CoA N-acyltransferases (Nat)"/>
    <property type="match status" value="1"/>
</dbReference>
<organism evidence="16 17">
    <name type="scientific">Aliiglaciecola lipolytica E3</name>
    <dbReference type="NCBI Taxonomy" id="1127673"/>
    <lineage>
        <taxon>Bacteria</taxon>
        <taxon>Pseudomonadati</taxon>
        <taxon>Pseudomonadota</taxon>
        <taxon>Gammaproteobacteria</taxon>
        <taxon>Alteromonadales</taxon>
        <taxon>Alteromonadaceae</taxon>
        <taxon>Aliiglaciecola</taxon>
    </lineage>
</organism>
<dbReference type="GO" id="GO:0005737">
    <property type="term" value="C:cytoplasm"/>
    <property type="evidence" value="ECO:0007669"/>
    <property type="project" value="UniProtKB-SubCell"/>
</dbReference>
<dbReference type="GO" id="GO:0008914">
    <property type="term" value="F:leucyl-tRNA--protein transferase activity"/>
    <property type="evidence" value="ECO:0007669"/>
    <property type="project" value="UniProtKB-UniRule"/>
</dbReference>
<dbReference type="EMBL" id="BAEN01000038">
    <property type="protein sequence ID" value="GAC14577.1"/>
    <property type="molecule type" value="Genomic_DNA"/>
</dbReference>
<dbReference type="InterPro" id="IPR004616">
    <property type="entry name" value="Leu/Phe-tRNA_Trfase"/>
</dbReference>
<gene>
    <name evidence="15 16" type="primary">aat</name>
    <name evidence="16" type="ORF">GLIP_1949</name>
</gene>
<protein>
    <recommendedName>
        <fullName evidence="11 15">Leucyl/phenylalanyl-tRNA--protein transferase</fullName>
        <ecNumber evidence="10 15">2.3.2.6</ecNumber>
    </recommendedName>
    <alternativeName>
        <fullName evidence="12 15">L/F-transferase</fullName>
    </alternativeName>
    <alternativeName>
        <fullName evidence="13 15">Leucyltransferase</fullName>
    </alternativeName>
    <alternativeName>
        <fullName evidence="14 15">Phenyalanyltransferase</fullName>
    </alternativeName>
</protein>
<dbReference type="GO" id="GO:0030163">
    <property type="term" value="P:protein catabolic process"/>
    <property type="evidence" value="ECO:0007669"/>
    <property type="project" value="UniProtKB-UniRule"/>
</dbReference>
<dbReference type="PANTHER" id="PTHR30098:SF2">
    <property type="entry name" value="LEUCYL_PHENYLALANYL-TRNA--PROTEIN TRANSFERASE"/>
    <property type="match status" value="1"/>
</dbReference>
<dbReference type="RefSeq" id="WP_008844393.1">
    <property type="nucleotide sequence ID" value="NZ_BAEN01000038.1"/>
</dbReference>
<evidence type="ECO:0000256" key="6">
    <source>
        <dbReference type="ARBA" id="ARBA00050652"/>
    </source>
</evidence>
<evidence type="ECO:0000256" key="14">
    <source>
        <dbReference type="ARBA" id="ARBA00083640"/>
    </source>
</evidence>
<dbReference type="Gene3D" id="3.30.70.3550">
    <property type="entry name" value="Leucyl/phenylalanyl-tRNA-protein transferase, N-terminal domain"/>
    <property type="match status" value="1"/>
</dbReference>
<comment type="catalytic activity">
    <reaction evidence="5 15">
        <text>L-phenylalanyl-tRNA(Phe) + an N-terminal L-alpha-aminoacyl-[protein] = an N-terminal L-phenylalanyl-L-alpha-aminoacyl-[protein] + tRNA(Phe)</text>
        <dbReference type="Rhea" id="RHEA:43632"/>
        <dbReference type="Rhea" id="RHEA-COMP:9668"/>
        <dbReference type="Rhea" id="RHEA-COMP:9699"/>
        <dbReference type="Rhea" id="RHEA-COMP:10636"/>
        <dbReference type="Rhea" id="RHEA-COMP:10637"/>
        <dbReference type="ChEBI" id="CHEBI:78442"/>
        <dbReference type="ChEBI" id="CHEBI:78531"/>
        <dbReference type="ChEBI" id="CHEBI:78597"/>
        <dbReference type="ChEBI" id="CHEBI:83561"/>
        <dbReference type="EC" id="2.3.2.6"/>
    </reaction>
</comment>
<sequence length="232" mass="26122">MISLYKLDTSIHFPSPQEALLDPNGLLAFGGDLSVDRLVEAYKKGIFPWFSDGEPILWWSPDPRGVLFTKDYQSSKSLVKHIRKSRPKVTVNTQFDAVIDACSTIPRKDNGTWITPDMVESYKALHKAGFAHSIEVWSQEKLIGGLYGVFVNNVFCGESMFSLQTNASKVAFHCLVKMLRANDVAVIDCQMQNPHLASLGCIELARVDFLQLLTDQQQTLKSDLWFPRVLLE</sequence>
<evidence type="ECO:0000256" key="8">
    <source>
        <dbReference type="ARBA" id="ARBA00054043"/>
    </source>
</evidence>
<dbReference type="EC" id="2.3.2.6" evidence="10 15"/>
<evidence type="ECO:0000313" key="16">
    <source>
        <dbReference type="EMBL" id="GAC14577.1"/>
    </source>
</evidence>
<dbReference type="HAMAP" id="MF_00688">
    <property type="entry name" value="Leu_Phe_trans"/>
    <property type="match status" value="1"/>
</dbReference>
<evidence type="ECO:0000256" key="2">
    <source>
        <dbReference type="ARBA" id="ARBA00022490"/>
    </source>
</evidence>
<name>K6Y8P1_9ALTE</name>
<evidence type="ECO:0000256" key="13">
    <source>
        <dbReference type="ARBA" id="ARBA00077165"/>
    </source>
</evidence>
<keyword evidence="17" id="KW-1185">Reference proteome</keyword>
<keyword evidence="4 15" id="KW-0012">Acyltransferase</keyword>
<comment type="caution">
    <text evidence="16">The sequence shown here is derived from an EMBL/GenBank/DDBJ whole genome shotgun (WGS) entry which is preliminary data.</text>
</comment>
<evidence type="ECO:0000256" key="15">
    <source>
        <dbReference type="HAMAP-Rule" id="MF_00688"/>
    </source>
</evidence>
<dbReference type="InterPro" id="IPR016181">
    <property type="entry name" value="Acyl_CoA_acyltransferase"/>
</dbReference>
<comment type="similarity">
    <text evidence="9 15">Belongs to the L/F-transferase family.</text>
</comment>
<evidence type="ECO:0000256" key="7">
    <source>
        <dbReference type="ARBA" id="ARBA00051538"/>
    </source>
</evidence>
<dbReference type="STRING" id="1127673.GLIP_1949"/>
<evidence type="ECO:0000256" key="12">
    <source>
        <dbReference type="ARBA" id="ARBA00077136"/>
    </source>
</evidence>
<dbReference type="Pfam" id="PF03588">
    <property type="entry name" value="Leu_Phe_trans"/>
    <property type="match status" value="1"/>
</dbReference>
<evidence type="ECO:0000313" key="17">
    <source>
        <dbReference type="Proteomes" id="UP000006334"/>
    </source>
</evidence>
<evidence type="ECO:0000256" key="4">
    <source>
        <dbReference type="ARBA" id="ARBA00023315"/>
    </source>
</evidence>
<dbReference type="Proteomes" id="UP000006334">
    <property type="component" value="Unassembled WGS sequence"/>
</dbReference>
<comment type="catalytic activity">
    <reaction evidence="6 15">
        <text>N-terminal L-arginyl-[protein] + L-leucyl-tRNA(Leu) = N-terminal L-leucyl-L-arginyl-[protein] + tRNA(Leu) + H(+)</text>
        <dbReference type="Rhea" id="RHEA:50416"/>
        <dbReference type="Rhea" id="RHEA-COMP:9613"/>
        <dbReference type="Rhea" id="RHEA-COMP:9622"/>
        <dbReference type="Rhea" id="RHEA-COMP:12672"/>
        <dbReference type="Rhea" id="RHEA-COMP:12673"/>
        <dbReference type="ChEBI" id="CHEBI:15378"/>
        <dbReference type="ChEBI" id="CHEBI:64719"/>
        <dbReference type="ChEBI" id="CHEBI:78442"/>
        <dbReference type="ChEBI" id="CHEBI:78494"/>
        <dbReference type="ChEBI" id="CHEBI:133044"/>
        <dbReference type="EC" id="2.3.2.6"/>
    </reaction>
</comment>
<dbReference type="InterPro" id="IPR042203">
    <property type="entry name" value="Leu/Phe-tRNA_Trfase_C"/>
</dbReference>
<dbReference type="AlphaFoldDB" id="K6Y8P1"/>
<keyword evidence="2 15" id="KW-0963">Cytoplasm</keyword>
<dbReference type="InterPro" id="IPR042221">
    <property type="entry name" value="Leu/Phe-tRNA_Trfase_N"/>
</dbReference>
<dbReference type="eggNOG" id="COG2360">
    <property type="taxonomic scope" value="Bacteria"/>
</dbReference>
<comment type="catalytic activity">
    <reaction evidence="7 15">
        <text>N-terminal L-lysyl-[protein] + L-leucyl-tRNA(Leu) = N-terminal L-leucyl-L-lysyl-[protein] + tRNA(Leu) + H(+)</text>
        <dbReference type="Rhea" id="RHEA:12340"/>
        <dbReference type="Rhea" id="RHEA-COMP:9613"/>
        <dbReference type="Rhea" id="RHEA-COMP:9622"/>
        <dbReference type="Rhea" id="RHEA-COMP:12670"/>
        <dbReference type="Rhea" id="RHEA-COMP:12671"/>
        <dbReference type="ChEBI" id="CHEBI:15378"/>
        <dbReference type="ChEBI" id="CHEBI:65249"/>
        <dbReference type="ChEBI" id="CHEBI:78442"/>
        <dbReference type="ChEBI" id="CHEBI:78494"/>
        <dbReference type="ChEBI" id="CHEBI:133043"/>
        <dbReference type="EC" id="2.3.2.6"/>
    </reaction>
</comment>
<evidence type="ECO:0000256" key="11">
    <source>
        <dbReference type="ARBA" id="ARBA00074372"/>
    </source>
</evidence>
<dbReference type="PANTHER" id="PTHR30098">
    <property type="entry name" value="LEUCYL/PHENYLALANYL-TRNA--PROTEIN TRANSFERASE"/>
    <property type="match status" value="1"/>
</dbReference>
<comment type="subcellular location">
    <subcellularLocation>
        <location evidence="1 15">Cytoplasm</location>
    </subcellularLocation>
</comment>
<comment type="function">
    <text evidence="8 15">Functions in the N-end rule pathway of protein degradation where it conjugates Leu, Phe and, less efficiently, Met from aminoacyl-tRNAs to the N-termini of proteins containing an N-terminal arginine or lysine.</text>
</comment>
<evidence type="ECO:0000256" key="3">
    <source>
        <dbReference type="ARBA" id="ARBA00022679"/>
    </source>
</evidence>
<evidence type="ECO:0000256" key="1">
    <source>
        <dbReference type="ARBA" id="ARBA00004496"/>
    </source>
</evidence>
<accession>K6Y8P1</accession>
<keyword evidence="3 15" id="KW-0808">Transferase</keyword>